<dbReference type="InterPro" id="IPR032675">
    <property type="entry name" value="LRR_dom_sf"/>
</dbReference>
<dbReference type="SUPFAM" id="SSF52058">
    <property type="entry name" value="L domain-like"/>
    <property type="match status" value="1"/>
</dbReference>
<dbReference type="InterPro" id="IPR050576">
    <property type="entry name" value="Cilia_flagella_integrity"/>
</dbReference>
<dbReference type="PANTHER" id="PTHR45973">
    <property type="entry name" value="PROTEIN PHOSPHATASE 1 REGULATORY SUBUNIT SDS22-RELATED"/>
    <property type="match status" value="1"/>
</dbReference>
<protein>
    <submittedName>
        <fullName evidence="4">Leucine-rich repeat-containing protein 49-like</fullName>
    </submittedName>
</protein>
<evidence type="ECO:0000313" key="4">
    <source>
        <dbReference type="RefSeq" id="XP_026537866.1"/>
    </source>
</evidence>
<dbReference type="Pfam" id="PF14580">
    <property type="entry name" value="LRR_9"/>
    <property type="match status" value="1"/>
</dbReference>
<keyword evidence="1" id="KW-0433">Leucine-rich repeat</keyword>
<dbReference type="Pfam" id="PF12799">
    <property type="entry name" value="LRR_4"/>
    <property type="match status" value="1"/>
</dbReference>
<dbReference type="RefSeq" id="XP_026537866.1">
    <property type="nucleotide sequence ID" value="XM_026682081.1"/>
</dbReference>
<evidence type="ECO:0000256" key="1">
    <source>
        <dbReference type="ARBA" id="ARBA00022614"/>
    </source>
</evidence>
<evidence type="ECO:0000256" key="2">
    <source>
        <dbReference type="ARBA" id="ARBA00022737"/>
    </source>
</evidence>
<dbReference type="SMART" id="SM00365">
    <property type="entry name" value="LRR_SD22"/>
    <property type="match status" value="7"/>
</dbReference>
<dbReference type="SMART" id="SM00369">
    <property type="entry name" value="LRR_TYP"/>
    <property type="match status" value="5"/>
</dbReference>
<gene>
    <name evidence="4" type="primary">LOC113421613</name>
</gene>
<dbReference type="InterPro" id="IPR001611">
    <property type="entry name" value="Leu-rich_rpt"/>
</dbReference>
<dbReference type="PROSITE" id="PS51450">
    <property type="entry name" value="LRR"/>
    <property type="match status" value="7"/>
</dbReference>
<keyword evidence="3" id="KW-1185">Reference proteome</keyword>
<dbReference type="PANTHER" id="PTHR45973:SF8">
    <property type="entry name" value="LEUCINE-RICH REPEAT-CONTAINING PROTEIN 49"/>
    <property type="match status" value="1"/>
</dbReference>
<keyword evidence="2" id="KW-0677">Repeat</keyword>
<dbReference type="GeneID" id="113421613"/>
<sequence length="390" mass="43871">MVPSKCRPVGVGRPGHTVSANNYGVQLVLQSTSAAERTRALELRLHKDQPYLHNRFLQHDLEKNHPGKLADGRLSPLSRSKKACIPIAANFVDIPSLEVKYGQGSLTVSGDGSFPNPLKYRVQQGCHNVSANGPDNNTYGITGFPLVYRSAEEKIQLSDRMTLERQKLTVCPIIDGEEHLRLLSFQHNFITRIQNISKLQRLIFLDLYDNQIEEISGLSTLRCLRVLSLGNNRIRRISNLDNLVNLDVLDLHGNQISVIENLSHLKDLRMLNLARNGLTHAENLRGLDSLLELNLRYNKIRLVKDVDSLPNLQRLFLSFNNISCVEDILCLADSASISELTLDGNPIAQEAWYKPTVLHHMMQLRQLDMKKITVRITGHLGRVSSSQAAF</sequence>
<organism evidence="3 4">
    <name type="scientific">Notechis scutatus</name>
    <name type="common">mainland tiger snake</name>
    <dbReference type="NCBI Taxonomy" id="8663"/>
    <lineage>
        <taxon>Eukaryota</taxon>
        <taxon>Metazoa</taxon>
        <taxon>Chordata</taxon>
        <taxon>Craniata</taxon>
        <taxon>Vertebrata</taxon>
        <taxon>Euteleostomi</taxon>
        <taxon>Lepidosauria</taxon>
        <taxon>Squamata</taxon>
        <taxon>Bifurcata</taxon>
        <taxon>Unidentata</taxon>
        <taxon>Episquamata</taxon>
        <taxon>Toxicofera</taxon>
        <taxon>Serpentes</taxon>
        <taxon>Colubroidea</taxon>
        <taxon>Elapidae</taxon>
        <taxon>Hydrophiinae</taxon>
        <taxon>Notechis</taxon>
    </lineage>
</organism>
<reference evidence="4" key="1">
    <citation type="submission" date="2025-08" db="UniProtKB">
        <authorList>
            <consortium name="RefSeq"/>
        </authorList>
    </citation>
    <scope>IDENTIFICATION</scope>
</reference>
<dbReference type="Gene3D" id="3.80.10.10">
    <property type="entry name" value="Ribonuclease Inhibitor"/>
    <property type="match status" value="2"/>
</dbReference>
<dbReference type="AlphaFoldDB" id="A0A6J1V3M3"/>
<dbReference type="FunFam" id="3.80.10.10:FF:000323">
    <property type="entry name" value="Leucine-rich repeat-containing protein 49 isoform 1"/>
    <property type="match status" value="1"/>
</dbReference>
<accession>A0A6J1V3M3</accession>
<proteinExistence type="predicted"/>
<evidence type="ECO:0000313" key="3">
    <source>
        <dbReference type="Proteomes" id="UP000504612"/>
    </source>
</evidence>
<dbReference type="Proteomes" id="UP000504612">
    <property type="component" value="Unplaced"/>
</dbReference>
<dbReference type="InterPro" id="IPR003591">
    <property type="entry name" value="Leu-rich_rpt_typical-subtyp"/>
</dbReference>
<name>A0A6J1V3M3_9SAUR</name>
<dbReference type="InterPro" id="IPR025875">
    <property type="entry name" value="Leu-rich_rpt_4"/>
</dbReference>
<dbReference type="KEGG" id="nss:113421613"/>